<dbReference type="AlphaFoldDB" id="A0AAW4VZ54"/>
<comment type="caution">
    <text evidence="1">The sequence shown here is derived from an EMBL/GenBank/DDBJ whole genome shotgun (WGS) entry which is preliminary data.</text>
</comment>
<proteinExistence type="predicted"/>
<reference evidence="1" key="1">
    <citation type="submission" date="2021-10" db="EMBL/GenBank/DDBJ databases">
        <title>Collection of gut derived symbiotic bacterial strains cultured from healthy donors.</title>
        <authorList>
            <person name="Lin H."/>
            <person name="Littmann E."/>
            <person name="Kohout C."/>
            <person name="Pamer E.G."/>
        </authorList>
    </citation>
    <scope>NUCLEOTIDE SEQUENCE</scope>
    <source>
        <strain evidence="1">DFI.4.48</strain>
    </source>
</reference>
<protein>
    <recommendedName>
        <fullName evidence="3">Polymer-forming cytoskeletal protein</fullName>
    </recommendedName>
</protein>
<evidence type="ECO:0000313" key="1">
    <source>
        <dbReference type="EMBL" id="MCB8610387.1"/>
    </source>
</evidence>
<dbReference type="EMBL" id="JAJDKZ010000017">
    <property type="protein sequence ID" value="MCB8610387.1"/>
    <property type="molecule type" value="Genomic_DNA"/>
</dbReference>
<evidence type="ECO:0000313" key="2">
    <source>
        <dbReference type="Proteomes" id="UP001198439"/>
    </source>
</evidence>
<organism evidence="1 2">
    <name type="scientific">Faecalibacillus faecis</name>
    <dbReference type="NCBI Taxonomy" id="1982628"/>
    <lineage>
        <taxon>Bacteria</taxon>
        <taxon>Bacillati</taxon>
        <taxon>Bacillota</taxon>
        <taxon>Erysipelotrichia</taxon>
        <taxon>Erysipelotrichales</taxon>
        <taxon>Coprobacillaceae</taxon>
        <taxon>Faecalibacillus</taxon>
    </lineage>
</organism>
<sequence>MPSAIITCPLPFPDWELVDDVEVYQTIDTEDQGPQETLIYDGKCKYDETQKQVFNADSKLISLSGSIVIKGEVIVKGNDKFEGYVKVDGIKKEVYSLSKNKIMGSVFSTEIELK</sequence>
<dbReference type="RefSeq" id="WP_227279596.1">
    <property type="nucleotide sequence ID" value="NZ_JAJDKR010000016.1"/>
</dbReference>
<dbReference type="Proteomes" id="UP001198439">
    <property type="component" value="Unassembled WGS sequence"/>
</dbReference>
<name>A0AAW4VZ54_9FIRM</name>
<gene>
    <name evidence="1" type="ORF">LJD69_07240</name>
</gene>
<evidence type="ECO:0008006" key="3">
    <source>
        <dbReference type="Google" id="ProtNLM"/>
    </source>
</evidence>
<accession>A0AAW4VZ54</accession>